<comment type="caution">
    <text evidence="10">The sequence shown here is derived from an EMBL/GenBank/DDBJ whole genome shotgun (WGS) entry which is preliminary data.</text>
</comment>
<dbReference type="PANTHER" id="PTHR42881">
    <property type="entry name" value="PROLYL ENDOPEPTIDASE"/>
    <property type="match status" value="1"/>
</dbReference>
<feature type="chain" id="PRO_5001775215" description="Prolyl endopeptidase" evidence="7">
    <location>
        <begin position="19"/>
        <end position="754"/>
    </location>
</feature>
<proteinExistence type="inferred from homology"/>
<feature type="domain" description="Peptidase S9A N-terminal" evidence="9">
    <location>
        <begin position="32"/>
        <end position="196"/>
    </location>
</feature>
<evidence type="ECO:0000256" key="4">
    <source>
        <dbReference type="ARBA" id="ARBA00022801"/>
    </source>
</evidence>
<dbReference type="SUPFAM" id="SSF50993">
    <property type="entry name" value="Peptidase/esterase 'gauge' domain"/>
    <property type="match status" value="1"/>
</dbReference>
<dbReference type="SUPFAM" id="SSF53474">
    <property type="entry name" value="alpha/beta-Hydrolases"/>
    <property type="match status" value="1"/>
</dbReference>
<feature type="domain" description="Peptidase S9 prolyl oligopeptidase catalytic" evidence="8">
    <location>
        <begin position="514"/>
        <end position="694"/>
    </location>
</feature>
<evidence type="ECO:0000256" key="1">
    <source>
        <dbReference type="ARBA" id="ARBA00001070"/>
    </source>
</evidence>
<evidence type="ECO:0000256" key="6">
    <source>
        <dbReference type="RuleBase" id="RU368024"/>
    </source>
</evidence>
<dbReference type="GO" id="GO:0006508">
    <property type="term" value="P:proteolysis"/>
    <property type="evidence" value="ECO:0007669"/>
    <property type="project" value="UniProtKB-KW"/>
</dbReference>
<reference evidence="10 11" key="1">
    <citation type="journal article" date="2014" name="Genome Announc.">
        <title>Draft genome sequence of the pathogenic fungus Scedosporium apiospermum.</title>
        <authorList>
            <person name="Vandeputte P."/>
            <person name="Ghamrawi S."/>
            <person name="Rechenmann M."/>
            <person name="Iltis A."/>
            <person name="Giraud S."/>
            <person name="Fleury M."/>
            <person name="Thornton C."/>
            <person name="Delhaes L."/>
            <person name="Meyer W."/>
            <person name="Papon N."/>
            <person name="Bouchara J.P."/>
        </authorList>
    </citation>
    <scope>NUCLEOTIDE SEQUENCE [LARGE SCALE GENOMIC DNA]</scope>
    <source>
        <strain evidence="10 11">IHEM 14462</strain>
    </source>
</reference>
<keyword evidence="3 6" id="KW-0645">Protease</keyword>
<dbReference type="Pfam" id="PF00326">
    <property type="entry name" value="Peptidase_S9"/>
    <property type="match status" value="1"/>
</dbReference>
<evidence type="ECO:0000259" key="8">
    <source>
        <dbReference type="Pfam" id="PF00326"/>
    </source>
</evidence>
<evidence type="ECO:0000256" key="7">
    <source>
        <dbReference type="SAM" id="SignalP"/>
    </source>
</evidence>
<comment type="catalytic activity">
    <reaction evidence="1">
        <text>Hydrolysis of Pro-|-Xaa &gt;&gt; Ala-|-Xaa in oligopeptides.</text>
        <dbReference type="EC" id="3.4.21.26"/>
    </reaction>
</comment>
<dbReference type="EMBL" id="JOWA01000107">
    <property type="protein sequence ID" value="KEZ41743.1"/>
    <property type="molecule type" value="Genomic_DNA"/>
</dbReference>
<dbReference type="InterPro" id="IPR051167">
    <property type="entry name" value="Prolyl_oligopep/macrocyclase"/>
</dbReference>
<dbReference type="InterPro" id="IPR002470">
    <property type="entry name" value="Peptidase_S9A"/>
</dbReference>
<comment type="similarity">
    <text evidence="2 6">Belongs to the peptidase S9A family.</text>
</comment>
<dbReference type="GeneID" id="27725784"/>
<dbReference type="EC" id="3.4.21.-" evidence="6"/>
<dbReference type="InterPro" id="IPR001375">
    <property type="entry name" value="Peptidase_S9_cat"/>
</dbReference>
<dbReference type="AlphaFoldDB" id="A0A084G331"/>
<evidence type="ECO:0000256" key="2">
    <source>
        <dbReference type="ARBA" id="ARBA00005228"/>
    </source>
</evidence>
<dbReference type="KEGG" id="sapo:SAPIO_CDS6712"/>
<name>A0A084G331_PSEDA</name>
<evidence type="ECO:0000256" key="3">
    <source>
        <dbReference type="ARBA" id="ARBA00022670"/>
    </source>
</evidence>
<dbReference type="GO" id="GO:0005829">
    <property type="term" value="C:cytosol"/>
    <property type="evidence" value="ECO:0007669"/>
    <property type="project" value="TreeGrafter"/>
</dbReference>
<gene>
    <name evidence="10" type="ORF">SAPIO_CDS6712</name>
</gene>
<dbReference type="HOGENOM" id="CLU_011290_4_0_1"/>
<keyword evidence="11" id="KW-1185">Reference proteome</keyword>
<keyword evidence="7" id="KW-0732">Signal</keyword>
<dbReference type="Pfam" id="PF02897">
    <property type="entry name" value="Peptidase_S9_N"/>
    <property type="match status" value="1"/>
</dbReference>
<dbReference type="PRINTS" id="PR00862">
    <property type="entry name" value="PROLIGOPTASE"/>
</dbReference>
<dbReference type="GO" id="GO:0070012">
    <property type="term" value="F:oligopeptidase activity"/>
    <property type="evidence" value="ECO:0007669"/>
    <property type="project" value="TreeGrafter"/>
</dbReference>
<evidence type="ECO:0000256" key="5">
    <source>
        <dbReference type="ARBA" id="ARBA00022825"/>
    </source>
</evidence>
<accession>A0A084G331</accession>
<protein>
    <recommendedName>
        <fullName evidence="6">Prolyl endopeptidase</fullName>
        <ecNumber evidence="6">3.4.21.-</ecNumber>
    </recommendedName>
</protein>
<organism evidence="10 11">
    <name type="scientific">Pseudallescheria apiosperma</name>
    <name type="common">Scedosporium apiospermum</name>
    <dbReference type="NCBI Taxonomy" id="563466"/>
    <lineage>
        <taxon>Eukaryota</taxon>
        <taxon>Fungi</taxon>
        <taxon>Dikarya</taxon>
        <taxon>Ascomycota</taxon>
        <taxon>Pezizomycotina</taxon>
        <taxon>Sordariomycetes</taxon>
        <taxon>Hypocreomycetidae</taxon>
        <taxon>Microascales</taxon>
        <taxon>Microascaceae</taxon>
        <taxon>Scedosporium</taxon>
    </lineage>
</organism>
<dbReference type="PANTHER" id="PTHR42881:SF2">
    <property type="entry name" value="PROLYL ENDOPEPTIDASE"/>
    <property type="match status" value="1"/>
</dbReference>
<dbReference type="Proteomes" id="UP000028545">
    <property type="component" value="Unassembled WGS sequence"/>
</dbReference>
<sequence length="754" mass="82361">MRPPSLLSILLLPCLSYGIKQVLMASDQLSKWEWLEEQLSPEALEWVSHENNLTTDALDALPNAEALRDEIVALADSDARNPDFWMAGQLFRLQKNATNQNGILERADRKLDGSVDEWVQVIDIRELGKAEGKEFDFYSYNLNSAVLGPDGSRLLLQLTNAGSELVEFREVDVETGEIVADGFRTDPGRTTAAWLGVDHVLIAHALTGGPTNAIGWPTTAYIWERGTPLEDAAPVHAGLMTDALYVTANFGTGSSHRGLIRRYVDFSTLIHYIVSLDGSVEEVPLPTAISMTPPDIQTGRHLVVSLAQASTVNGTEFPIGTVLAYDLEAAGGPSESRITIVHVPEENEFNPDLVLDGMRASHSRVYLTTTLNGAERRLVLEYDSPSWRLVRTTPTGDGLHAAVIASDRYTDDVVVSEGGYLQPARFWLENVDVEDEHTLHEQAAVFNGDDFVATRGVAESKDVTLIDYLLLSPVKSSYPAGELPLLMTGYGGFGITVTTGYLNFFVGGVSIVPWFERGGALAVAYIRGGSERGEAWHQAAVRENRQRSYDDFAAVAEKLVADGLTTPARMGVFGSSHGGLLAAVMGTQRPDLFGAVVADVPLTDMLRYHLIGSGAVWAQEYGHPDEPEMEAVLRAYSPLHNVRRGVDYPAFFASISTTDDRVGAGHARKLIARLKEVDARDAFLYEDRSGGHGSDPTEGMPGRNHVRKSRIAPVQQRQAARADNSNLRIKIELDLEMHLNLYATVKGDLTIGLM</sequence>
<dbReference type="VEuPathDB" id="FungiDB:SAPIO_CDS6712"/>
<dbReference type="OrthoDB" id="5049662at2759"/>
<dbReference type="Gene3D" id="2.130.10.120">
    <property type="entry name" value="Prolyl oligopeptidase, N-terminal domain"/>
    <property type="match status" value="1"/>
</dbReference>
<dbReference type="InterPro" id="IPR029058">
    <property type="entry name" value="AB_hydrolase_fold"/>
</dbReference>
<dbReference type="GO" id="GO:0004252">
    <property type="term" value="F:serine-type endopeptidase activity"/>
    <property type="evidence" value="ECO:0007669"/>
    <property type="project" value="UniProtKB-UniRule"/>
</dbReference>
<dbReference type="InterPro" id="IPR023302">
    <property type="entry name" value="Pept_S9A_N"/>
</dbReference>
<evidence type="ECO:0000259" key="9">
    <source>
        <dbReference type="Pfam" id="PF02897"/>
    </source>
</evidence>
<evidence type="ECO:0000313" key="10">
    <source>
        <dbReference type="EMBL" id="KEZ41743.1"/>
    </source>
</evidence>
<dbReference type="RefSeq" id="XP_016641542.1">
    <property type="nucleotide sequence ID" value="XM_016788743.1"/>
</dbReference>
<feature type="signal peptide" evidence="7">
    <location>
        <begin position="1"/>
        <end position="18"/>
    </location>
</feature>
<evidence type="ECO:0000313" key="11">
    <source>
        <dbReference type="Proteomes" id="UP000028545"/>
    </source>
</evidence>
<dbReference type="OMA" id="NAVVCQV"/>
<keyword evidence="4 6" id="KW-0378">Hydrolase</keyword>
<keyword evidence="5 6" id="KW-0720">Serine protease</keyword>
<dbReference type="Gene3D" id="3.40.50.1820">
    <property type="entry name" value="alpha/beta hydrolase"/>
    <property type="match status" value="1"/>
</dbReference>